<gene>
    <name evidence="1" type="ORF">GWI33_016168</name>
</gene>
<keyword evidence="2" id="KW-1185">Reference proteome</keyword>
<reference evidence="1" key="1">
    <citation type="submission" date="2020-08" db="EMBL/GenBank/DDBJ databases">
        <title>Genome sequencing and assembly of the red palm weevil Rhynchophorus ferrugineus.</title>
        <authorList>
            <person name="Dias G.B."/>
            <person name="Bergman C.M."/>
            <person name="Manee M."/>
        </authorList>
    </citation>
    <scope>NUCLEOTIDE SEQUENCE</scope>
    <source>
        <strain evidence="1">AA-2017</strain>
        <tissue evidence="1">Whole larva</tissue>
    </source>
</reference>
<dbReference type="EMBL" id="JAACXV010014049">
    <property type="protein sequence ID" value="KAF7270864.1"/>
    <property type="molecule type" value="Genomic_DNA"/>
</dbReference>
<dbReference type="Proteomes" id="UP000625711">
    <property type="component" value="Unassembled WGS sequence"/>
</dbReference>
<protein>
    <submittedName>
        <fullName evidence="1">Uncharacterized protein</fullName>
    </submittedName>
</protein>
<accession>A0A834HZ78</accession>
<dbReference type="AlphaFoldDB" id="A0A834HZ78"/>
<organism evidence="1 2">
    <name type="scientific">Rhynchophorus ferrugineus</name>
    <name type="common">Red palm weevil</name>
    <name type="synonym">Curculio ferrugineus</name>
    <dbReference type="NCBI Taxonomy" id="354439"/>
    <lineage>
        <taxon>Eukaryota</taxon>
        <taxon>Metazoa</taxon>
        <taxon>Ecdysozoa</taxon>
        <taxon>Arthropoda</taxon>
        <taxon>Hexapoda</taxon>
        <taxon>Insecta</taxon>
        <taxon>Pterygota</taxon>
        <taxon>Neoptera</taxon>
        <taxon>Endopterygota</taxon>
        <taxon>Coleoptera</taxon>
        <taxon>Polyphaga</taxon>
        <taxon>Cucujiformia</taxon>
        <taxon>Curculionidae</taxon>
        <taxon>Dryophthorinae</taxon>
        <taxon>Rhynchophorus</taxon>
    </lineage>
</organism>
<name>A0A834HZ78_RHYFE</name>
<evidence type="ECO:0000313" key="1">
    <source>
        <dbReference type="EMBL" id="KAF7270864.1"/>
    </source>
</evidence>
<evidence type="ECO:0000313" key="2">
    <source>
        <dbReference type="Proteomes" id="UP000625711"/>
    </source>
</evidence>
<sequence>MREILQHFIVTYFSIDRAVDPFRNRLSSRTEIFQQFNASQRRRSPQPSPLTLPIVVNYLHRKSFRSLDDRHPAGISIFASSRKKREAEPDHLSGLPPHSLLLAPFEALIGNCVFTCVFDHN</sequence>
<comment type="caution">
    <text evidence="1">The sequence shown here is derived from an EMBL/GenBank/DDBJ whole genome shotgun (WGS) entry which is preliminary data.</text>
</comment>
<proteinExistence type="predicted"/>